<accession>A0A1M5U7J4</accession>
<dbReference type="AlphaFoldDB" id="A0A1M5U7J4"/>
<feature type="transmembrane region" description="Helical" evidence="1">
    <location>
        <begin position="45"/>
        <end position="65"/>
    </location>
</feature>
<proteinExistence type="predicted"/>
<keyword evidence="1" id="KW-0812">Transmembrane</keyword>
<dbReference type="EMBL" id="FQXP01000003">
    <property type="protein sequence ID" value="SHH58880.1"/>
    <property type="molecule type" value="Genomic_DNA"/>
</dbReference>
<protein>
    <recommendedName>
        <fullName evidence="4">ABC-2 family transporter protein</fullName>
    </recommendedName>
</protein>
<feature type="transmembrane region" description="Helical" evidence="1">
    <location>
        <begin position="194"/>
        <end position="217"/>
    </location>
</feature>
<dbReference type="Proteomes" id="UP000184526">
    <property type="component" value="Unassembled WGS sequence"/>
</dbReference>
<gene>
    <name evidence="2" type="ORF">SAMN02745196_00875</name>
</gene>
<name>A0A1M5U7J4_9CLOT</name>
<keyword evidence="1" id="KW-1133">Transmembrane helix</keyword>
<evidence type="ECO:0008006" key="4">
    <source>
        <dbReference type="Google" id="ProtNLM"/>
    </source>
</evidence>
<sequence length="259" mass="28958">MLAKLLKYEFKATGRKFIPLYIAILIVSIITRITMPIPALEKVPVLGIIILVGLFVATAVLNLTVCIERFNKNLLGDEGYLMFTLPVKSGELIISKLIVSVTWAFLAGIIAILAFMIMATNSITIKEIAEAFVALKSELPRLISMITLENWEIISLVILIPVGIVINYTLPLLCIYASLSFAQVGRFNKHRIPVAFIIFFIISWIIAFLTTTVFKFVLEKFMYVSNIAGIIGVVIWSGILATALFYLTKYLLKNHLNLE</sequence>
<feature type="transmembrane region" description="Helical" evidence="1">
    <location>
        <begin position="153"/>
        <end position="182"/>
    </location>
</feature>
<keyword evidence="1" id="KW-0472">Membrane</keyword>
<evidence type="ECO:0000313" key="2">
    <source>
        <dbReference type="EMBL" id="SHH58880.1"/>
    </source>
</evidence>
<evidence type="ECO:0000313" key="3">
    <source>
        <dbReference type="Proteomes" id="UP000184526"/>
    </source>
</evidence>
<feature type="transmembrane region" description="Helical" evidence="1">
    <location>
        <begin position="20"/>
        <end position="39"/>
    </location>
</feature>
<feature type="transmembrane region" description="Helical" evidence="1">
    <location>
        <begin position="223"/>
        <end position="247"/>
    </location>
</feature>
<keyword evidence="3" id="KW-1185">Reference proteome</keyword>
<organism evidence="2 3">
    <name type="scientific">Clostridium collagenovorans DSM 3089</name>
    <dbReference type="NCBI Taxonomy" id="1121306"/>
    <lineage>
        <taxon>Bacteria</taxon>
        <taxon>Bacillati</taxon>
        <taxon>Bacillota</taxon>
        <taxon>Clostridia</taxon>
        <taxon>Eubacteriales</taxon>
        <taxon>Clostridiaceae</taxon>
        <taxon>Clostridium</taxon>
    </lineage>
</organism>
<evidence type="ECO:0000256" key="1">
    <source>
        <dbReference type="SAM" id="Phobius"/>
    </source>
</evidence>
<reference evidence="2 3" key="1">
    <citation type="submission" date="2016-11" db="EMBL/GenBank/DDBJ databases">
        <authorList>
            <person name="Jaros S."/>
            <person name="Januszkiewicz K."/>
            <person name="Wedrychowicz H."/>
        </authorList>
    </citation>
    <scope>NUCLEOTIDE SEQUENCE [LARGE SCALE GENOMIC DNA]</scope>
    <source>
        <strain evidence="2 3">DSM 3089</strain>
    </source>
</reference>
<dbReference type="RefSeq" id="WP_072830401.1">
    <property type="nucleotide sequence ID" value="NZ_FQXP01000003.1"/>
</dbReference>
<feature type="transmembrane region" description="Helical" evidence="1">
    <location>
        <begin position="97"/>
        <end position="119"/>
    </location>
</feature>
<dbReference type="STRING" id="1121306.SAMN02745196_00875"/>
<dbReference type="OrthoDB" id="9816138at2"/>